<keyword evidence="8" id="KW-1185">Reference proteome</keyword>
<dbReference type="InterPro" id="IPR017871">
    <property type="entry name" value="ABC_transporter-like_CS"/>
</dbReference>
<protein>
    <submittedName>
        <fullName evidence="7">ABC transporter-like protein</fullName>
    </submittedName>
</protein>
<dbReference type="InterPro" id="IPR003439">
    <property type="entry name" value="ABC_transporter-like_ATP-bd"/>
</dbReference>
<dbReference type="PROSITE" id="PS00211">
    <property type="entry name" value="ABC_TRANSPORTER_1"/>
    <property type="match status" value="1"/>
</dbReference>
<evidence type="ECO:0000313" key="8">
    <source>
        <dbReference type="Proteomes" id="UP000026714"/>
    </source>
</evidence>
<dbReference type="PANTHER" id="PTHR42734">
    <property type="entry name" value="METAL TRANSPORT SYSTEM ATP-BINDING PROTEIN TM_0124-RELATED"/>
    <property type="match status" value="1"/>
</dbReference>
<evidence type="ECO:0000256" key="1">
    <source>
        <dbReference type="ARBA" id="ARBA00005417"/>
    </source>
</evidence>
<dbReference type="PANTHER" id="PTHR42734:SF5">
    <property type="entry name" value="IRON TRANSPORT SYSTEM ATP-BINDING PROTEIN HI_0361-RELATED"/>
    <property type="match status" value="1"/>
</dbReference>
<organism evidence="7 8">
    <name type="scientific">Sphaerotilus natans subsp. natans DSM 6575</name>
    <dbReference type="NCBI Taxonomy" id="1286631"/>
    <lineage>
        <taxon>Bacteria</taxon>
        <taxon>Pseudomonadati</taxon>
        <taxon>Pseudomonadota</taxon>
        <taxon>Betaproteobacteria</taxon>
        <taxon>Burkholderiales</taxon>
        <taxon>Sphaerotilaceae</taxon>
        <taxon>Sphaerotilus</taxon>
    </lineage>
</organism>
<proteinExistence type="inferred from homology"/>
<dbReference type="Gene3D" id="3.40.50.300">
    <property type="entry name" value="P-loop containing nucleotide triphosphate hydrolases"/>
    <property type="match status" value="1"/>
</dbReference>
<dbReference type="InterPro" id="IPR050153">
    <property type="entry name" value="Metal_Ion_Import_ABC"/>
</dbReference>
<comment type="similarity">
    <text evidence="1">Belongs to the ABC transporter superfamily.</text>
</comment>
<comment type="caution">
    <text evidence="7">The sequence shown here is derived from an EMBL/GenBank/DDBJ whole genome shotgun (WGS) entry which is preliminary data.</text>
</comment>
<dbReference type="eggNOG" id="COG1121">
    <property type="taxonomic scope" value="Bacteria"/>
</dbReference>
<dbReference type="GO" id="GO:0005524">
    <property type="term" value="F:ATP binding"/>
    <property type="evidence" value="ECO:0007669"/>
    <property type="project" value="UniProtKB-KW"/>
</dbReference>
<gene>
    <name evidence="7" type="ORF">X805_21480</name>
</gene>
<evidence type="ECO:0000256" key="4">
    <source>
        <dbReference type="ARBA" id="ARBA00022741"/>
    </source>
</evidence>
<feature type="domain" description="ABC transporter" evidence="6">
    <location>
        <begin position="49"/>
        <end position="268"/>
    </location>
</feature>
<evidence type="ECO:0000256" key="3">
    <source>
        <dbReference type="ARBA" id="ARBA00022475"/>
    </source>
</evidence>
<keyword evidence="3" id="KW-1003">Cell membrane</keyword>
<sequence>MPAAGASDADGLGAEPLRGGGRAGAAAVAGGGLGADVSSAPPRADGVLLTLERLTLVRGGREVVSALSGRFERGTLTAVTGPNGAGKSTLVEALAGRLAPVAGRLERAAGLRVAHLPQQSVLDRQFPIRVGDVVALGAWSRIGLWRALGGGLRREVDEALATVGLLGCAQRPISDLSVGQFQRVLFARLLLQDADLILLDEPFNAVDEATTADLLALMRDWRDQGRAVVAVLHDQAQVEAHFDRLLQLDGRRRWAWGATAEVLGACAA</sequence>
<dbReference type="EMBL" id="AZRA01000053">
    <property type="protein sequence ID" value="KDB52240.1"/>
    <property type="molecule type" value="Genomic_DNA"/>
</dbReference>
<keyword evidence="3" id="KW-0472">Membrane</keyword>
<evidence type="ECO:0000256" key="2">
    <source>
        <dbReference type="ARBA" id="ARBA00022448"/>
    </source>
</evidence>
<dbReference type="InterPro" id="IPR027417">
    <property type="entry name" value="P-loop_NTPase"/>
</dbReference>
<dbReference type="AlphaFoldDB" id="A0A059KLJ5"/>
<evidence type="ECO:0000259" key="6">
    <source>
        <dbReference type="PROSITE" id="PS50893"/>
    </source>
</evidence>
<dbReference type="STRING" id="34103.SAMN05421778_104269"/>
<dbReference type="InterPro" id="IPR003593">
    <property type="entry name" value="AAA+_ATPase"/>
</dbReference>
<keyword evidence="4" id="KW-0547">Nucleotide-binding</keyword>
<keyword evidence="5" id="KW-0067">ATP-binding</keyword>
<evidence type="ECO:0000313" key="7">
    <source>
        <dbReference type="EMBL" id="KDB52240.1"/>
    </source>
</evidence>
<reference evidence="7 8" key="1">
    <citation type="journal article" date="2014" name="FEMS Microbiol. Ecol.">
        <title>Sphaerotilus natans encrusted with nanoball-shaped Fe(III) oxide minerals formed by nitrate-reducing mixotrophic Fe(II) oxidation.</title>
        <authorList>
            <person name="Park S."/>
            <person name="Kim D.H."/>
            <person name="Lee J.H."/>
            <person name="Hur H.G."/>
        </authorList>
    </citation>
    <scope>NUCLEOTIDE SEQUENCE [LARGE SCALE GENOMIC DNA]</scope>
    <source>
        <strain evidence="7 8">DSM 6575</strain>
    </source>
</reference>
<dbReference type="GO" id="GO:0016887">
    <property type="term" value="F:ATP hydrolysis activity"/>
    <property type="evidence" value="ECO:0007669"/>
    <property type="project" value="InterPro"/>
</dbReference>
<name>A0A059KLJ5_9BURK</name>
<dbReference type="Pfam" id="PF00005">
    <property type="entry name" value="ABC_tran"/>
    <property type="match status" value="1"/>
</dbReference>
<dbReference type="Proteomes" id="UP000026714">
    <property type="component" value="Unassembled WGS sequence"/>
</dbReference>
<accession>A0A059KLJ5</accession>
<dbReference type="PROSITE" id="PS50893">
    <property type="entry name" value="ABC_TRANSPORTER_2"/>
    <property type="match status" value="1"/>
</dbReference>
<dbReference type="PATRIC" id="fig|1286631.3.peg.2112"/>
<evidence type="ECO:0000256" key="5">
    <source>
        <dbReference type="ARBA" id="ARBA00022840"/>
    </source>
</evidence>
<dbReference type="SUPFAM" id="SSF52540">
    <property type="entry name" value="P-loop containing nucleoside triphosphate hydrolases"/>
    <property type="match status" value="1"/>
</dbReference>
<keyword evidence="2" id="KW-0813">Transport</keyword>
<dbReference type="SMART" id="SM00382">
    <property type="entry name" value="AAA"/>
    <property type="match status" value="1"/>
</dbReference>